<protein>
    <recommendedName>
        <fullName evidence="9">Nodulin-like domain-containing protein</fullName>
    </recommendedName>
</protein>
<feature type="transmembrane region" description="Helical" evidence="6">
    <location>
        <begin position="337"/>
        <end position="358"/>
    </location>
</feature>
<evidence type="ECO:0000256" key="5">
    <source>
        <dbReference type="SAM" id="MobiDB-lite"/>
    </source>
</evidence>
<dbReference type="Gene3D" id="1.20.1250.20">
    <property type="entry name" value="MFS general substrate transporter like domains"/>
    <property type="match status" value="1"/>
</dbReference>
<evidence type="ECO:0000256" key="2">
    <source>
        <dbReference type="ARBA" id="ARBA00022692"/>
    </source>
</evidence>
<evidence type="ECO:0000256" key="4">
    <source>
        <dbReference type="ARBA" id="ARBA00023136"/>
    </source>
</evidence>
<dbReference type="VEuPathDB" id="TriTrypDB:BCY84_10523"/>
<dbReference type="GO" id="GO:0022857">
    <property type="term" value="F:transmembrane transporter activity"/>
    <property type="evidence" value="ECO:0007669"/>
    <property type="project" value="InterPro"/>
</dbReference>
<evidence type="ECO:0000313" key="8">
    <source>
        <dbReference type="Proteomes" id="UP000583944"/>
    </source>
</evidence>
<gene>
    <name evidence="7" type="ORF">ECC02_000720</name>
</gene>
<feature type="transmembrane region" description="Helical" evidence="6">
    <location>
        <begin position="473"/>
        <end position="496"/>
    </location>
</feature>
<evidence type="ECO:0000256" key="1">
    <source>
        <dbReference type="ARBA" id="ARBA00004141"/>
    </source>
</evidence>
<feature type="transmembrane region" description="Helical" evidence="6">
    <location>
        <begin position="616"/>
        <end position="637"/>
    </location>
</feature>
<dbReference type="PANTHER" id="PTHR21576:SF158">
    <property type="entry name" value="RIBOSOMAL RNA-PROCESSING PROTEIN 12-LIKE CONSERVED DOMAIN-CONTAINING PROTEIN"/>
    <property type="match status" value="1"/>
</dbReference>
<evidence type="ECO:0008006" key="9">
    <source>
        <dbReference type="Google" id="ProtNLM"/>
    </source>
</evidence>
<feature type="transmembrane region" description="Helical" evidence="6">
    <location>
        <begin position="568"/>
        <end position="587"/>
    </location>
</feature>
<dbReference type="AlphaFoldDB" id="A0A7J6YHX3"/>
<feature type="transmembrane region" description="Helical" evidence="6">
    <location>
        <begin position="432"/>
        <end position="453"/>
    </location>
</feature>
<dbReference type="InterPro" id="IPR036259">
    <property type="entry name" value="MFS_trans_sf"/>
</dbReference>
<feature type="transmembrane region" description="Helical" evidence="6">
    <location>
        <begin position="508"/>
        <end position="528"/>
    </location>
</feature>
<dbReference type="InterPro" id="IPR011701">
    <property type="entry name" value="MFS"/>
</dbReference>
<feature type="transmembrane region" description="Helical" evidence="6">
    <location>
        <begin position="148"/>
        <end position="168"/>
    </location>
</feature>
<name>A0A7J6YHX3_TRYCR</name>
<feature type="transmembrane region" description="Helical" evidence="6">
    <location>
        <begin position="243"/>
        <end position="263"/>
    </location>
</feature>
<feature type="transmembrane region" description="Helical" evidence="6">
    <location>
        <begin position="83"/>
        <end position="102"/>
    </location>
</feature>
<comment type="subcellular location">
    <subcellularLocation>
        <location evidence="1">Membrane</location>
        <topology evidence="1">Multi-pass membrane protein</topology>
    </subcellularLocation>
</comment>
<evidence type="ECO:0000256" key="3">
    <source>
        <dbReference type="ARBA" id="ARBA00022989"/>
    </source>
</evidence>
<keyword evidence="3 6" id="KW-1133">Transmembrane helix</keyword>
<evidence type="ECO:0000313" key="7">
    <source>
        <dbReference type="EMBL" id="KAF5226159.1"/>
    </source>
</evidence>
<feature type="transmembrane region" description="Helical" evidence="6">
    <location>
        <begin position="122"/>
        <end position="141"/>
    </location>
</feature>
<dbReference type="Pfam" id="PF07690">
    <property type="entry name" value="MFS_1"/>
    <property type="match status" value="1"/>
</dbReference>
<feature type="transmembrane region" description="Helical" evidence="6">
    <location>
        <begin position="211"/>
        <end position="231"/>
    </location>
</feature>
<dbReference type="Proteomes" id="UP000583944">
    <property type="component" value="Unassembled WGS sequence"/>
</dbReference>
<evidence type="ECO:0000256" key="6">
    <source>
        <dbReference type="SAM" id="Phobius"/>
    </source>
</evidence>
<organism evidence="7 8">
    <name type="scientific">Trypanosoma cruzi</name>
    <dbReference type="NCBI Taxonomy" id="5693"/>
    <lineage>
        <taxon>Eukaryota</taxon>
        <taxon>Discoba</taxon>
        <taxon>Euglenozoa</taxon>
        <taxon>Kinetoplastea</taxon>
        <taxon>Metakinetoplastina</taxon>
        <taxon>Trypanosomatida</taxon>
        <taxon>Trypanosomatidae</taxon>
        <taxon>Trypanosoma</taxon>
        <taxon>Schizotrypanum</taxon>
    </lineage>
</organism>
<feature type="compositionally biased region" description="Polar residues" evidence="5">
    <location>
        <begin position="367"/>
        <end position="376"/>
    </location>
</feature>
<comment type="caution">
    <text evidence="7">The sequence shown here is derived from an EMBL/GenBank/DDBJ whole genome shotgun (WGS) entry which is preliminary data.</text>
</comment>
<keyword evidence="2 6" id="KW-0812">Transmembrane</keyword>
<dbReference type="GO" id="GO:0016020">
    <property type="term" value="C:membrane"/>
    <property type="evidence" value="ECO:0007669"/>
    <property type="project" value="UniProtKB-SubCell"/>
</dbReference>
<dbReference type="PANTHER" id="PTHR21576">
    <property type="entry name" value="UNCHARACTERIZED NODULIN-LIKE PROTEIN"/>
    <property type="match status" value="1"/>
</dbReference>
<reference evidence="7 8" key="1">
    <citation type="journal article" date="2019" name="Genome Biol. Evol.">
        <title>Nanopore Sequencing Significantly Improves Genome Assembly of the Protozoan Parasite Trypanosoma cruzi.</title>
        <authorList>
            <person name="Diaz-Viraque F."/>
            <person name="Pita S."/>
            <person name="Greif G."/>
            <person name="de Souza R.C.M."/>
            <person name="Iraola G."/>
            <person name="Robello C."/>
        </authorList>
    </citation>
    <scope>NUCLEOTIDE SEQUENCE [LARGE SCALE GENOMIC DNA]</scope>
    <source>
        <strain evidence="7 8">Berenice</strain>
    </source>
</reference>
<dbReference type="SUPFAM" id="SSF103473">
    <property type="entry name" value="MFS general substrate transporter"/>
    <property type="match status" value="1"/>
</dbReference>
<keyword evidence="4 6" id="KW-0472">Membrane</keyword>
<proteinExistence type="predicted"/>
<feature type="region of interest" description="Disordered" evidence="5">
    <location>
        <begin position="363"/>
        <end position="397"/>
    </location>
</feature>
<feature type="transmembrane region" description="Helical" evidence="6">
    <location>
        <begin position="534"/>
        <end position="556"/>
    </location>
</feature>
<sequence>MARLVTTFSATRTVTWLWRFLPIFLNFGKDLTFFEIKQKKRQQQISFSLELTGTNSKLRAWKMVLGFNDRLEVPNSINESQRFGFVVCSMFCAIASGAVYSFSLISGKMTDDYGFTQNDITTVSTVGIVLGYFTLPFGFILDYIGPKPLFAIGIFAYGLGAALFALTFSGRIGASVGSLAVINAIMNTGCAMFDMGPILSVLSWFPVDRGLLVAAVKSMIGLASSVIATIYNTYFSGNHSTFMFFLLAVFVVIGFWAFIFIQIPPYHMTGHRIKHYTEEEHAIARRVEHMYLIKKAPRRRFLILFVIVLSLLIVITVQSIAFVFVEGEVPFKTKNPPAIIMILLCFSLFLVVLPFNCLDKPLRGSRKSTSGSNEPLENSNKKNDSKENTSAGDAKNEIMDEAFEGEERLVSNDDKNFPQYQTGFFHNVLHSIPLWCFWLNAVIVSGGVHIVMLNSRQLFVAVSEDPSSEQLPALYVALTSVGNAISRLGVSFFEAWNASRPLEKRTPITITYCIPSLMMCLSCIFFLIVPARALIVPMLFGGFANGSYAATLVLTVRTIFSIDVAKHYNSIFVFDLIGVIVFNRFMFGELMTRNSVRASDGRVHCLGRSKCVRTSFTVLACLCTLAFTASLLMHFVYMRFVRSRRVQEEAGRNVPLEMAGVISEEVQ</sequence>
<feature type="transmembrane region" description="Helical" evidence="6">
    <location>
        <begin position="180"/>
        <end position="204"/>
    </location>
</feature>
<accession>A0A7J6YHX3</accession>
<feature type="transmembrane region" description="Helical" evidence="6">
    <location>
        <begin position="301"/>
        <end position="325"/>
    </location>
</feature>
<dbReference type="VEuPathDB" id="TriTrypDB:ECC02_000720"/>
<dbReference type="EMBL" id="JABDHM010000003">
    <property type="protein sequence ID" value="KAF5226159.1"/>
    <property type="molecule type" value="Genomic_DNA"/>
</dbReference>